<keyword evidence="1" id="KW-0813">Transport</keyword>
<dbReference type="Proteomes" id="UP000198757">
    <property type="component" value="Unassembled WGS sequence"/>
</dbReference>
<dbReference type="InterPro" id="IPR003439">
    <property type="entry name" value="ABC_transporter-like_ATP-bd"/>
</dbReference>
<evidence type="ECO:0000313" key="6">
    <source>
        <dbReference type="EMBL" id="SDD16115.1"/>
    </source>
</evidence>
<evidence type="ECO:0000256" key="3">
    <source>
        <dbReference type="ARBA" id="ARBA00022840"/>
    </source>
</evidence>
<dbReference type="RefSeq" id="WP_090390545.1">
    <property type="nucleotide sequence ID" value="NZ_FMZO01000006.1"/>
</dbReference>
<evidence type="ECO:0000256" key="1">
    <source>
        <dbReference type="ARBA" id="ARBA00022448"/>
    </source>
</evidence>
<dbReference type="AlphaFoldDB" id="A0A1G6SIZ8"/>
<keyword evidence="7" id="KW-1185">Reference proteome</keyword>
<evidence type="ECO:0000313" key="7">
    <source>
        <dbReference type="Proteomes" id="UP000198757"/>
    </source>
</evidence>
<keyword evidence="2" id="KW-0547">Nucleotide-binding</keyword>
<dbReference type="Pfam" id="PF00005">
    <property type="entry name" value="ABC_tran"/>
    <property type="match status" value="1"/>
</dbReference>
<dbReference type="GO" id="GO:0005524">
    <property type="term" value="F:ATP binding"/>
    <property type="evidence" value="ECO:0007669"/>
    <property type="project" value="UniProtKB-KW"/>
</dbReference>
<evidence type="ECO:0000256" key="4">
    <source>
        <dbReference type="SAM" id="MobiDB-lite"/>
    </source>
</evidence>
<feature type="domain" description="ABC transporter" evidence="5">
    <location>
        <begin position="2"/>
        <end position="239"/>
    </location>
</feature>
<evidence type="ECO:0000259" key="5">
    <source>
        <dbReference type="PROSITE" id="PS50893"/>
    </source>
</evidence>
<dbReference type="Gene3D" id="3.40.50.300">
    <property type="entry name" value="P-loop containing nucleotide triphosphate hydrolases"/>
    <property type="match status" value="1"/>
</dbReference>
<dbReference type="PANTHER" id="PTHR43023:SF6">
    <property type="entry name" value="INTERMEMBRANE PHOSPHOLIPID TRANSPORT SYSTEM ATP-BINDING PROTEIN MLAF"/>
    <property type="match status" value="1"/>
</dbReference>
<dbReference type="SUPFAM" id="SSF52540">
    <property type="entry name" value="P-loop containing nucleoside triphosphate hydrolases"/>
    <property type="match status" value="1"/>
</dbReference>
<evidence type="ECO:0000256" key="2">
    <source>
        <dbReference type="ARBA" id="ARBA00022741"/>
    </source>
</evidence>
<gene>
    <name evidence="6" type="ORF">SAMN04487894_106226</name>
</gene>
<name>A0A1G6SIZ8_NIADE</name>
<accession>A0A1G6SIZ8</accession>
<dbReference type="EMBL" id="FMZO01000006">
    <property type="protein sequence ID" value="SDD16115.1"/>
    <property type="molecule type" value="Genomic_DNA"/>
</dbReference>
<dbReference type="PROSITE" id="PS00211">
    <property type="entry name" value="ABC_TRANSPORTER_1"/>
    <property type="match status" value="1"/>
</dbReference>
<dbReference type="SMART" id="SM00382">
    <property type="entry name" value="AAA"/>
    <property type="match status" value="1"/>
</dbReference>
<feature type="region of interest" description="Disordered" evidence="4">
    <location>
        <begin position="278"/>
        <end position="297"/>
    </location>
</feature>
<reference evidence="7" key="1">
    <citation type="submission" date="2016-10" db="EMBL/GenBank/DDBJ databases">
        <authorList>
            <person name="Varghese N."/>
            <person name="Submissions S."/>
        </authorList>
    </citation>
    <scope>NUCLEOTIDE SEQUENCE [LARGE SCALE GENOMIC DNA]</scope>
    <source>
        <strain evidence="7">DSM 25811 / CCM 8410 / LMG 26954 / E90</strain>
    </source>
</reference>
<dbReference type="PANTHER" id="PTHR43023">
    <property type="entry name" value="PROTEIN TRIGALACTOSYLDIACYLGLYCEROL 3, CHLOROPLASTIC"/>
    <property type="match status" value="1"/>
</dbReference>
<organism evidence="6 7">
    <name type="scientific">Niabella drilacis (strain DSM 25811 / CCM 8410 / CCUG 62505 / LMG 26954 / E90)</name>
    <dbReference type="NCBI Taxonomy" id="1285928"/>
    <lineage>
        <taxon>Bacteria</taxon>
        <taxon>Pseudomonadati</taxon>
        <taxon>Bacteroidota</taxon>
        <taxon>Chitinophagia</taxon>
        <taxon>Chitinophagales</taxon>
        <taxon>Chitinophagaceae</taxon>
        <taxon>Niabella</taxon>
    </lineage>
</organism>
<protein>
    <submittedName>
        <fullName evidence="6">Phospholipid/cholesterol/gamma-HCH transport system ATP-binding protein</fullName>
    </submittedName>
</protein>
<dbReference type="STRING" id="1285928.SAMN04487894_106226"/>
<dbReference type="GO" id="GO:0016887">
    <property type="term" value="F:ATP hydrolysis activity"/>
    <property type="evidence" value="ECO:0007669"/>
    <property type="project" value="InterPro"/>
</dbReference>
<keyword evidence="3 6" id="KW-0067">ATP-binding</keyword>
<dbReference type="InterPro" id="IPR027417">
    <property type="entry name" value="P-loop_NTPase"/>
</dbReference>
<proteinExistence type="predicted"/>
<dbReference type="OrthoDB" id="9802264at2"/>
<sequence length="297" mass="33244">MIEIKNLKKSFDDKAVLKGVDVTFDDGKCNLIIGSSGSGKTVLMKCMVGLIKPTSGGVLYDGDDFVSMNDVEKKTIREKIGMLFQGGALFDSQTVEQNVMFPLDMFTNDKYAKKKNRVKQVLERVQLKEESYHKFPSEISGGMQKRVALARAIVLNPKYLFCDEPNSGLDPQTSLVIDKLIQEITQEYNITTIINTHDMNSVMEIGDHITYMHQGEKEWEGNNKEIILSENQKLNDFIFASEFLKDAKRMRTIQETGEIPKDMPAGVKDAIEEKLNVDLDGDGHIGSPGKNGPPSKE</sequence>
<dbReference type="InterPro" id="IPR003593">
    <property type="entry name" value="AAA+_ATPase"/>
</dbReference>
<dbReference type="InterPro" id="IPR017871">
    <property type="entry name" value="ABC_transporter-like_CS"/>
</dbReference>
<dbReference type="PROSITE" id="PS50893">
    <property type="entry name" value="ABC_TRANSPORTER_2"/>
    <property type="match status" value="1"/>
</dbReference>